<proteinExistence type="predicted"/>
<sequence length="205" mass="22119">MRSSDKMQRRINSLLKVFCCGSMKDANKGSSSDQPLVLSTSVSGSQDTVFEATKGNNLSEHDKNNAWLSQKNWHEKQRGLRQSAPSISHQDLTRNTEDYVAIDGAAIESKRAPSCPESSAGSPPVPDRSLKPKINSSTHTPNSPISPPGTTGSNSSSTGNEDKFFPDYPVIAKNPSSVSSSDKPTTCAYVKVDEIATRAFELSQK</sequence>
<dbReference type="InParanoid" id="E4XC93"/>
<dbReference type="AlphaFoldDB" id="E4XC93"/>
<dbReference type="EMBL" id="FN653035">
    <property type="protein sequence ID" value="CBY09218.1"/>
    <property type="molecule type" value="Genomic_DNA"/>
</dbReference>
<dbReference type="Proteomes" id="UP000001307">
    <property type="component" value="Unassembled WGS sequence"/>
</dbReference>
<evidence type="ECO:0000313" key="2">
    <source>
        <dbReference type="EMBL" id="CBY09218.1"/>
    </source>
</evidence>
<gene>
    <name evidence="2" type="ORF">GSOID_T00007748001</name>
</gene>
<protein>
    <submittedName>
        <fullName evidence="2">Uncharacterized protein</fullName>
    </submittedName>
</protein>
<accession>E4XC93</accession>
<feature type="compositionally biased region" description="Polar residues" evidence="1">
    <location>
        <begin position="174"/>
        <end position="184"/>
    </location>
</feature>
<evidence type="ECO:0000313" key="3">
    <source>
        <dbReference type="Proteomes" id="UP000001307"/>
    </source>
</evidence>
<evidence type="ECO:0000256" key="1">
    <source>
        <dbReference type="SAM" id="MobiDB-lite"/>
    </source>
</evidence>
<keyword evidence="3" id="KW-1185">Reference proteome</keyword>
<dbReference type="OrthoDB" id="10385637at2759"/>
<feature type="region of interest" description="Disordered" evidence="1">
    <location>
        <begin position="73"/>
        <end position="95"/>
    </location>
</feature>
<feature type="compositionally biased region" description="Low complexity" evidence="1">
    <location>
        <begin position="140"/>
        <end position="159"/>
    </location>
</feature>
<name>E4XC93_OIKDI</name>
<feature type="region of interest" description="Disordered" evidence="1">
    <location>
        <begin position="107"/>
        <end position="185"/>
    </location>
</feature>
<reference evidence="2" key="1">
    <citation type="journal article" date="2010" name="Science">
        <title>Plasticity of animal genome architecture unmasked by rapid evolution of a pelagic tunicate.</title>
        <authorList>
            <person name="Denoeud F."/>
            <person name="Henriet S."/>
            <person name="Mungpakdee S."/>
            <person name="Aury J.M."/>
            <person name="Da Silva C."/>
            <person name="Brinkmann H."/>
            <person name="Mikhaleva J."/>
            <person name="Olsen L.C."/>
            <person name="Jubin C."/>
            <person name="Canestro C."/>
            <person name="Bouquet J.M."/>
            <person name="Danks G."/>
            <person name="Poulain J."/>
            <person name="Campsteijn C."/>
            <person name="Adamski M."/>
            <person name="Cross I."/>
            <person name="Yadetie F."/>
            <person name="Muffato M."/>
            <person name="Louis A."/>
            <person name="Butcher S."/>
            <person name="Tsagkogeorga G."/>
            <person name="Konrad A."/>
            <person name="Singh S."/>
            <person name="Jensen M.F."/>
            <person name="Cong E.H."/>
            <person name="Eikeseth-Otteraa H."/>
            <person name="Noel B."/>
            <person name="Anthouard V."/>
            <person name="Porcel B.M."/>
            <person name="Kachouri-Lafond R."/>
            <person name="Nishino A."/>
            <person name="Ugolini M."/>
            <person name="Chourrout P."/>
            <person name="Nishida H."/>
            <person name="Aasland R."/>
            <person name="Huzurbazar S."/>
            <person name="Westhof E."/>
            <person name="Delsuc F."/>
            <person name="Lehrach H."/>
            <person name="Reinhardt R."/>
            <person name="Weissenbach J."/>
            <person name="Roy S.W."/>
            <person name="Artiguenave F."/>
            <person name="Postlethwait J.H."/>
            <person name="Manak J.R."/>
            <person name="Thompson E.M."/>
            <person name="Jaillon O."/>
            <person name="Du Pasquier L."/>
            <person name="Boudinot P."/>
            <person name="Liberles D.A."/>
            <person name="Volff J.N."/>
            <person name="Philippe H."/>
            <person name="Lenhard B."/>
            <person name="Roest Crollius H."/>
            <person name="Wincker P."/>
            <person name="Chourrout D."/>
        </authorList>
    </citation>
    <scope>NUCLEOTIDE SEQUENCE [LARGE SCALE GENOMIC DNA]</scope>
</reference>
<organism evidence="2">
    <name type="scientific">Oikopleura dioica</name>
    <name type="common">Tunicate</name>
    <dbReference type="NCBI Taxonomy" id="34765"/>
    <lineage>
        <taxon>Eukaryota</taxon>
        <taxon>Metazoa</taxon>
        <taxon>Chordata</taxon>
        <taxon>Tunicata</taxon>
        <taxon>Appendicularia</taxon>
        <taxon>Copelata</taxon>
        <taxon>Oikopleuridae</taxon>
        <taxon>Oikopleura</taxon>
    </lineage>
</organism>